<reference evidence="1" key="2">
    <citation type="journal article" date="2022" name="Res Sq">
        <title>Comparative Genomics Reveals Insights into the Divergent Evolution of Astigmatic Mites and Household Pest Adaptations.</title>
        <authorList>
            <person name="Xiong Q."/>
            <person name="Wan A.T.-Y."/>
            <person name="Liu X.-Y."/>
            <person name="Fung C.S.-H."/>
            <person name="Xiao X."/>
            <person name="Malainual N."/>
            <person name="Hou J."/>
            <person name="Wang L."/>
            <person name="Wang M."/>
            <person name="Yang K."/>
            <person name="Cui Y."/>
            <person name="Leung E."/>
            <person name="Nong W."/>
            <person name="Shin S.-K."/>
            <person name="Au S."/>
            <person name="Jeong K.Y."/>
            <person name="Chew F.T."/>
            <person name="Hui J."/>
            <person name="Leung T.F."/>
            <person name="Tungtrongchitr A."/>
            <person name="Zhong N."/>
            <person name="Liu Z."/>
            <person name="Tsui S."/>
        </authorList>
    </citation>
    <scope>NUCLEOTIDE SEQUENCE</scope>
    <source>
        <strain evidence="1">Derf</strain>
        <tissue evidence="1">Whole organism</tissue>
    </source>
</reference>
<accession>A0A922I2Y1</accession>
<keyword evidence="2" id="KW-1185">Reference proteome</keyword>
<evidence type="ECO:0000313" key="2">
    <source>
        <dbReference type="Proteomes" id="UP000790347"/>
    </source>
</evidence>
<name>A0A922I2Y1_DERFA</name>
<protein>
    <submittedName>
        <fullName evidence="1">Uncharacterized protein</fullName>
    </submittedName>
</protein>
<sequence length="61" mass="6672">MNFSFSSNVDLCHPSLVTDMCLIYLQLISVIGHCSIGYDTDGCNDDITIILLALILHLNDG</sequence>
<organism evidence="1 2">
    <name type="scientific">Dermatophagoides farinae</name>
    <name type="common">American house dust mite</name>
    <dbReference type="NCBI Taxonomy" id="6954"/>
    <lineage>
        <taxon>Eukaryota</taxon>
        <taxon>Metazoa</taxon>
        <taxon>Ecdysozoa</taxon>
        <taxon>Arthropoda</taxon>
        <taxon>Chelicerata</taxon>
        <taxon>Arachnida</taxon>
        <taxon>Acari</taxon>
        <taxon>Acariformes</taxon>
        <taxon>Sarcoptiformes</taxon>
        <taxon>Astigmata</taxon>
        <taxon>Psoroptidia</taxon>
        <taxon>Analgoidea</taxon>
        <taxon>Pyroglyphidae</taxon>
        <taxon>Dermatophagoidinae</taxon>
        <taxon>Dermatophagoides</taxon>
    </lineage>
</organism>
<dbReference type="Proteomes" id="UP000790347">
    <property type="component" value="Unassembled WGS sequence"/>
</dbReference>
<comment type="caution">
    <text evidence="1">The sequence shown here is derived from an EMBL/GenBank/DDBJ whole genome shotgun (WGS) entry which is preliminary data.</text>
</comment>
<gene>
    <name evidence="1" type="ORF">DERF_008697</name>
</gene>
<dbReference type="AlphaFoldDB" id="A0A922I2Y1"/>
<proteinExistence type="predicted"/>
<dbReference type="EMBL" id="ASGP02000003">
    <property type="protein sequence ID" value="KAH9518100.1"/>
    <property type="molecule type" value="Genomic_DNA"/>
</dbReference>
<reference evidence="1" key="1">
    <citation type="submission" date="2013-05" db="EMBL/GenBank/DDBJ databases">
        <authorList>
            <person name="Yim A.K.Y."/>
            <person name="Chan T.F."/>
            <person name="Ji K.M."/>
            <person name="Liu X.Y."/>
            <person name="Zhou J.W."/>
            <person name="Li R.Q."/>
            <person name="Yang K.Y."/>
            <person name="Li J."/>
            <person name="Li M."/>
            <person name="Law P.T.W."/>
            <person name="Wu Y.L."/>
            <person name="Cai Z.L."/>
            <person name="Qin H."/>
            <person name="Bao Y."/>
            <person name="Leung R.K.K."/>
            <person name="Ng P.K.S."/>
            <person name="Zou J."/>
            <person name="Zhong X.J."/>
            <person name="Ran P.X."/>
            <person name="Zhong N.S."/>
            <person name="Liu Z.G."/>
            <person name="Tsui S.K.W."/>
        </authorList>
    </citation>
    <scope>NUCLEOTIDE SEQUENCE</scope>
    <source>
        <strain evidence="1">Derf</strain>
        <tissue evidence="1">Whole organism</tissue>
    </source>
</reference>
<evidence type="ECO:0000313" key="1">
    <source>
        <dbReference type="EMBL" id="KAH9518100.1"/>
    </source>
</evidence>